<evidence type="ECO:0000259" key="1">
    <source>
        <dbReference type="Pfam" id="PF17111"/>
    </source>
</evidence>
<keyword evidence="3" id="KW-1185">Reference proteome</keyword>
<dbReference type="InterPro" id="IPR031348">
    <property type="entry name" value="PigL_N"/>
</dbReference>
<name>A0A5N6X8V8_9EURO</name>
<sequence length="139" mass="15370">MENAPSLDGRPSTLAVSALSASSALYHIVESFQSPPISIRDFLRDLRALMEVLTQLIDIVGTATDIDPSALVFTLSRCSIACNEFKEEIKKQLPFPDDGSVSPQSWARLRYMGGNIDIVRHLLCGYKSAFEVIFTFTNL</sequence>
<evidence type="ECO:0000313" key="2">
    <source>
        <dbReference type="EMBL" id="KAE8329352.1"/>
    </source>
</evidence>
<organism evidence="2 3">
    <name type="scientific">Aspergillus sergii</name>
    <dbReference type="NCBI Taxonomy" id="1034303"/>
    <lineage>
        <taxon>Eukaryota</taxon>
        <taxon>Fungi</taxon>
        <taxon>Dikarya</taxon>
        <taxon>Ascomycota</taxon>
        <taxon>Pezizomycotina</taxon>
        <taxon>Eurotiomycetes</taxon>
        <taxon>Eurotiomycetidae</taxon>
        <taxon>Eurotiales</taxon>
        <taxon>Aspergillaceae</taxon>
        <taxon>Aspergillus</taxon>
        <taxon>Aspergillus subgen. Circumdati</taxon>
    </lineage>
</organism>
<feature type="domain" description="Azaphilone pigments biosynthesis cluster protein L N-terminal" evidence="1">
    <location>
        <begin position="13"/>
        <end position="137"/>
    </location>
</feature>
<dbReference type="EMBL" id="ML741779">
    <property type="protein sequence ID" value="KAE8329352.1"/>
    <property type="molecule type" value="Genomic_DNA"/>
</dbReference>
<protein>
    <recommendedName>
        <fullName evidence="1">Azaphilone pigments biosynthesis cluster protein L N-terminal domain-containing protein</fullName>
    </recommendedName>
</protein>
<evidence type="ECO:0000313" key="3">
    <source>
        <dbReference type="Proteomes" id="UP000325945"/>
    </source>
</evidence>
<accession>A0A5N6X8V8</accession>
<gene>
    <name evidence="2" type="ORF">BDV39DRAFT_47324</name>
</gene>
<dbReference type="Pfam" id="PF17111">
    <property type="entry name" value="PigL_N"/>
    <property type="match status" value="1"/>
</dbReference>
<reference evidence="3" key="1">
    <citation type="submission" date="2019-04" db="EMBL/GenBank/DDBJ databases">
        <title>Friends and foes A comparative genomics studyof 23 Aspergillus species from section Flavi.</title>
        <authorList>
            <consortium name="DOE Joint Genome Institute"/>
            <person name="Kjaerbolling I."/>
            <person name="Vesth T."/>
            <person name="Frisvad J.C."/>
            <person name="Nybo J.L."/>
            <person name="Theobald S."/>
            <person name="Kildgaard S."/>
            <person name="Isbrandt T."/>
            <person name="Kuo A."/>
            <person name="Sato A."/>
            <person name="Lyhne E.K."/>
            <person name="Kogle M.E."/>
            <person name="Wiebenga A."/>
            <person name="Kun R.S."/>
            <person name="Lubbers R.J."/>
            <person name="Makela M.R."/>
            <person name="Barry K."/>
            <person name="Chovatia M."/>
            <person name="Clum A."/>
            <person name="Daum C."/>
            <person name="Haridas S."/>
            <person name="He G."/>
            <person name="LaButti K."/>
            <person name="Lipzen A."/>
            <person name="Mondo S."/>
            <person name="Riley R."/>
            <person name="Salamov A."/>
            <person name="Simmons B.A."/>
            <person name="Magnuson J.K."/>
            <person name="Henrissat B."/>
            <person name="Mortensen U.H."/>
            <person name="Larsen T.O."/>
            <person name="Devries R.P."/>
            <person name="Grigoriev I.V."/>
            <person name="Machida M."/>
            <person name="Baker S.E."/>
            <person name="Andersen M.R."/>
        </authorList>
    </citation>
    <scope>NUCLEOTIDE SEQUENCE [LARGE SCALE GENOMIC DNA]</scope>
    <source>
        <strain evidence="3">CBS 130017</strain>
    </source>
</reference>
<proteinExistence type="predicted"/>
<dbReference type="Proteomes" id="UP000325945">
    <property type="component" value="Unassembled WGS sequence"/>
</dbReference>
<dbReference type="AlphaFoldDB" id="A0A5N6X8V8"/>